<dbReference type="Proteomes" id="UP000225706">
    <property type="component" value="Unassembled WGS sequence"/>
</dbReference>
<organism evidence="15 16">
    <name type="scientific">Stylophora pistillata</name>
    <name type="common">Smooth cauliflower coral</name>
    <dbReference type="NCBI Taxonomy" id="50429"/>
    <lineage>
        <taxon>Eukaryota</taxon>
        <taxon>Metazoa</taxon>
        <taxon>Cnidaria</taxon>
        <taxon>Anthozoa</taxon>
        <taxon>Hexacorallia</taxon>
        <taxon>Scleractinia</taxon>
        <taxon>Astrocoeniina</taxon>
        <taxon>Pocilloporidae</taxon>
        <taxon>Stylophora</taxon>
    </lineage>
</organism>
<keyword evidence="7" id="KW-0175">Coiled coil</keyword>
<dbReference type="EMBL" id="LSMT01000694">
    <property type="protein sequence ID" value="PFX15039.1"/>
    <property type="molecule type" value="Genomic_DNA"/>
</dbReference>
<keyword evidence="8 12" id="KW-0238">DNA-binding</keyword>
<accession>A0A2B4RDZ4</accession>
<dbReference type="GO" id="GO:0043565">
    <property type="term" value="F:sequence-specific DNA binding"/>
    <property type="evidence" value="ECO:0007669"/>
    <property type="project" value="InterPro"/>
</dbReference>
<protein>
    <recommendedName>
        <fullName evidence="14">THAP-type domain-containing protein</fullName>
    </recommendedName>
</protein>
<keyword evidence="9" id="KW-0804">Transcription</keyword>
<keyword evidence="6" id="KW-0805">Transcription regulation</keyword>
<name>A0A2B4RDZ4_STYPI</name>
<comment type="similarity">
    <text evidence="2">Belongs to the THAP1 family.</text>
</comment>
<evidence type="ECO:0000256" key="13">
    <source>
        <dbReference type="SAM" id="MobiDB-lite"/>
    </source>
</evidence>
<keyword evidence="10" id="KW-0539">Nucleus</keyword>
<dbReference type="InterPro" id="IPR006612">
    <property type="entry name" value="THAP_Znf"/>
</dbReference>
<dbReference type="SMART" id="SM00692">
    <property type="entry name" value="DM3"/>
    <property type="match status" value="1"/>
</dbReference>
<feature type="region of interest" description="Disordered" evidence="13">
    <location>
        <begin position="78"/>
        <end position="153"/>
    </location>
</feature>
<evidence type="ECO:0000256" key="2">
    <source>
        <dbReference type="ARBA" id="ARBA00006177"/>
    </source>
</evidence>
<evidence type="ECO:0000256" key="1">
    <source>
        <dbReference type="ARBA" id="ARBA00004642"/>
    </source>
</evidence>
<feature type="domain" description="THAP-type" evidence="14">
    <location>
        <begin position="1"/>
        <end position="74"/>
    </location>
</feature>
<keyword evidence="3" id="KW-0479">Metal-binding</keyword>
<sequence length="153" mass="17469">MTREIRVARIYLFSTSNSLLRSKWIAAIKRDEGLDFEIKKGSTLVCSAHFKPDDMYKTITGLTRLKRGAVPSKFAWTKEGKERRPNKLQESKVIAEQQSQEQRRQFFVDSIQQDVEMEEEETESAGQETNAGAEPMQVMSMDGTETKTVSLTN</sequence>
<evidence type="ECO:0000256" key="7">
    <source>
        <dbReference type="ARBA" id="ARBA00023054"/>
    </source>
</evidence>
<evidence type="ECO:0000256" key="6">
    <source>
        <dbReference type="ARBA" id="ARBA00023015"/>
    </source>
</evidence>
<feature type="compositionally biased region" description="Basic and acidic residues" evidence="13">
    <location>
        <begin position="78"/>
        <end position="90"/>
    </location>
</feature>
<evidence type="ECO:0000256" key="9">
    <source>
        <dbReference type="ARBA" id="ARBA00023163"/>
    </source>
</evidence>
<gene>
    <name evidence="15" type="ORF">AWC38_SpisGene20761</name>
</gene>
<evidence type="ECO:0000313" key="15">
    <source>
        <dbReference type="EMBL" id="PFX15039.1"/>
    </source>
</evidence>
<evidence type="ECO:0000256" key="12">
    <source>
        <dbReference type="PROSITE-ProRule" id="PRU00309"/>
    </source>
</evidence>
<evidence type="ECO:0000256" key="11">
    <source>
        <dbReference type="ARBA" id="ARBA00023306"/>
    </source>
</evidence>
<evidence type="ECO:0000256" key="10">
    <source>
        <dbReference type="ARBA" id="ARBA00023242"/>
    </source>
</evidence>
<reference evidence="16" key="1">
    <citation type="journal article" date="2017" name="bioRxiv">
        <title>Comparative analysis of the genomes of Stylophora pistillata and Acropora digitifera provides evidence for extensive differences between species of corals.</title>
        <authorList>
            <person name="Voolstra C.R."/>
            <person name="Li Y."/>
            <person name="Liew Y.J."/>
            <person name="Baumgarten S."/>
            <person name="Zoccola D."/>
            <person name="Flot J.-F."/>
            <person name="Tambutte S."/>
            <person name="Allemand D."/>
            <person name="Aranda M."/>
        </authorList>
    </citation>
    <scope>NUCLEOTIDE SEQUENCE [LARGE SCALE GENOMIC DNA]</scope>
</reference>
<dbReference type="GO" id="GO:0008270">
    <property type="term" value="F:zinc ion binding"/>
    <property type="evidence" value="ECO:0007669"/>
    <property type="project" value="UniProtKB-KW"/>
</dbReference>
<comment type="subcellular location">
    <subcellularLocation>
        <location evidence="1">Nucleus</location>
        <location evidence="1">Nucleoplasm</location>
    </subcellularLocation>
</comment>
<evidence type="ECO:0000256" key="8">
    <source>
        <dbReference type="ARBA" id="ARBA00023125"/>
    </source>
</evidence>
<dbReference type="PANTHER" id="PTHR46600:SF1">
    <property type="entry name" value="THAP DOMAIN-CONTAINING PROTEIN 1"/>
    <property type="match status" value="1"/>
</dbReference>
<evidence type="ECO:0000256" key="3">
    <source>
        <dbReference type="ARBA" id="ARBA00022723"/>
    </source>
</evidence>
<dbReference type="InterPro" id="IPR026516">
    <property type="entry name" value="THAP1/10"/>
</dbReference>
<evidence type="ECO:0000256" key="5">
    <source>
        <dbReference type="ARBA" id="ARBA00022833"/>
    </source>
</evidence>
<dbReference type="SUPFAM" id="SSF57716">
    <property type="entry name" value="Glucocorticoid receptor-like (DNA-binding domain)"/>
    <property type="match status" value="1"/>
</dbReference>
<dbReference type="Pfam" id="PF05485">
    <property type="entry name" value="THAP"/>
    <property type="match status" value="1"/>
</dbReference>
<dbReference type="GO" id="GO:0005654">
    <property type="term" value="C:nucleoplasm"/>
    <property type="evidence" value="ECO:0007669"/>
    <property type="project" value="UniProtKB-SubCell"/>
</dbReference>
<keyword evidence="5" id="KW-0862">Zinc</keyword>
<comment type="caution">
    <text evidence="15">The sequence shown here is derived from an EMBL/GenBank/DDBJ whole genome shotgun (WGS) entry which is preliminary data.</text>
</comment>
<dbReference type="OrthoDB" id="5958443at2759"/>
<evidence type="ECO:0000259" key="14">
    <source>
        <dbReference type="PROSITE" id="PS50950"/>
    </source>
</evidence>
<evidence type="ECO:0000313" key="16">
    <source>
        <dbReference type="Proteomes" id="UP000225706"/>
    </source>
</evidence>
<dbReference type="AlphaFoldDB" id="A0A2B4RDZ4"/>
<keyword evidence="16" id="KW-1185">Reference proteome</keyword>
<proteinExistence type="inferred from homology"/>
<dbReference type="PROSITE" id="PS50950">
    <property type="entry name" value="ZF_THAP"/>
    <property type="match status" value="1"/>
</dbReference>
<keyword evidence="4 12" id="KW-0863">Zinc-finger</keyword>
<dbReference type="PANTHER" id="PTHR46600">
    <property type="entry name" value="THAP DOMAIN-CONTAINING"/>
    <property type="match status" value="1"/>
</dbReference>
<keyword evidence="11" id="KW-0131">Cell cycle</keyword>
<evidence type="ECO:0000256" key="4">
    <source>
        <dbReference type="ARBA" id="ARBA00022771"/>
    </source>
</evidence>